<sequence length="70" mass="7869">MSCDDEHKRERFPSRIRSVVAMQIQIGGEAAPTPVEPPIAKPTPKTCTMDRGKTQEVSNTRNFNREPENS</sequence>
<reference evidence="2 3" key="1">
    <citation type="submission" date="2019-01" db="EMBL/GenBank/DDBJ databases">
        <title>Sequencing of cultivated peanut Arachis hypogaea provides insights into genome evolution and oil improvement.</title>
        <authorList>
            <person name="Chen X."/>
        </authorList>
    </citation>
    <scope>NUCLEOTIDE SEQUENCE [LARGE SCALE GENOMIC DNA]</scope>
    <source>
        <strain evidence="3">cv. Fuhuasheng</strain>
        <tissue evidence="2">Leaves</tissue>
    </source>
</reference>
<protein>
    <submittedName>
        <fullName evidence="2">Uncharacterized protein</fullName>
    </submittedName>
</protein>
<name>A0A444Z0K4_ARAHY</name>
<gene>
    <name evidence="2" type="ORF">Ahy_B05g075125</name>
</gene>
<dbReference type="AlphaFoldDB" id="A0A444Z0K4"/>
<organism evidence="2 3">
    <name type="scientific">Arachis hypogaea</name>
    <name type="common">Peanut</name>
    <dbReference type="NCBI Taxonomy" id="3818"/>
    <lineage>
        <taxon>Eukaryota</taxon>
        <taxon>Viridiplantae</taxon>
        <taxon>Streptophyta</taxon>
        <taxon>Embryophyta</taxon>
        <taxon>Tracheophyta</taxon>
        <taxon>Spermatophyta</taxon>
        <taxon>Magnoliopsida</taxon>
        <taxon>eudicotyledons</taxon>
        <taxon>Gunneridae</taxon>
        <taxon>Pentapetalae</taxon>
        <taxon>rosids</taxon>
        <taxon>fabids</taxon>
        <taxon>Fabales</taxon>
        <taxon>Fabaceae</taxon>
        <taxon>Papilionoideae</taxon>
        <taxon>50 kb inversion clade</taxon>
        <taxon>dalbergioids sensu lato</taxon>
        <taxon>Dalbergieae</taxon>
        <taxon>Pterocarpus clade</taxon>
        <taxon>Arachis</taxon>
    </lineage>
</organism>
<evidence type="ECO:0000313" key="2">
    <source>
        <dbReference type="EMBL" id="RYR07711.1"/>
    </source>
</evidence>
<keyword evidence="3" id="KW-1185">Reference proteome</keyword>
<evidence type="ECO:0000256" key="1">
    <source>
        <dbReference type="SAM" id="MobiDB-lite"/>
    </source>
</evidence>
<evidence type="ECO:0000313" key="3">
    <source>
        <dbReference type="Proteomes" id="UP000289738"/>
    </source>
</evidence>
<dbReference type="EMBL" id="SDMP01000015">
    <property type="protein sequence ID" value="RYR07711.1"/>
    <property type="molecule type" value="Genomic_DNA"/>
</dbReference>
<feature type="region of interest" description="Disordered" evidence="1">
    <location>
        <begin position="28"/>
        <end position="70"/>
    </location>
</feature>
<comment type="caution">
    <text evidence="2">The sequence shown here is derived from an EMBL/GenBank/DDBJ whole genome shotgun (WGS) entry which is preliminary data.</text>
</comment>
<proteinExistence type="predicted"/>
<accession>A0A444Z0K4</accession>
<dbReference type="Proteomes" id="UP000289738">
    <property type="component" value="Chromosome B05"/>
</dbReference>